<dbReference type="InterPro" id="IPR018376">
    <property type="entry name" value="Enoyl-CoA_hyd/isom_CS"/>
</dbReference>
<proteinExistence type="inferred from homology"/>
<gene>
    <name evidence="4" type="ORF">NSU_2609</name>
</gene>
<dbReference type="OrthoDB" id="9810797at2"/>
<protein>
    <submittedName>
        <fullName evidence="4">Enoyl-CoA hydratase</fullName>
    </submittedName>
</protein>
<keyword evidence="5" id="KW-1185">Reference proteome</keyword>
<dbReference type="InterPro" id="IPR014748">
    <property type="entry name" value="Enoyl-CoA_hydra_C"/>
</dbReference>
<dbReference type="PATRIC" id="fig|1088721.3.peg.2579"/>
<dbReference type="InterPro" id="IPR029045">
    <property type="entry name" value="ClpP/crotonase-like_dom_sf"/>
</dbReference>
<sequence length="247" mass="26740">MPLHLVREGAVARIEIHRPERRNAFRQDMWARLPELVAEAAGDSAVKVLVLTGSRPGMFCAGADIAEMLDNRDNPEWLAANQAAINRAQYELTRAPLPTIAFVDGDCIGGGLGIALACDMRLATERARFGVTPAKLGIVYPLHDTRLLVDLVGPGQASRLLYTGALINADEALRIGLIEELAQSAHALAATIAANAAYSLKGLKQMIRWARDGQVEDDQRALDLFAGAFTAPEFEDRAAAFVARRRS</sequence>
<dbReference type="Gene3D" id="1.10.12.10">
    <property type="entry name" value="Lyase 2-enoyl-coa Hydratase, Chain A, domain 2"/>
    <property type="match status" value="1"/>
</dbReference>
<comment type="similarity">
    <text evidence="1 3">Belongs to the enoyl-CoA hydratase/isomerase family.</text>
</comment>
<evidence type="ECO:0000256" key="3">
    <source>
        <dbReference type="RuleBase" id="RU003707"/>
    </source>
</evidence>
<dbReference type="EMBL" id="AGFM01000038">
    <property type="protein sequence ID" value="EHJ60479.1"/>
    <property type="molecule type" value="Genomic_DNA"/>
</dbReference>
<evidence type="ECO:0000313" key="4">
    <source>
        <dbReference type="EMBL" id="EHJ60479.1"/>
    </source>
</evidence>
<dbReference type="RefSeq" id="WP_007013520.1">
    <property type="nucleotide sequence ID" value="NZ_AGFM01000038.1"/>
</dbReference>
<dbReference type="AlphaFoldDB" id="G6EE38"/>
<dbReference type="KEGG" id="npn:JI59_07025"/>
<keyword evidence="2" id="KW-0456">Lyase</keyword>
<dbReference type="GO" id="GO:0016829">
    <property type="term" value="F:lyase activity"/>
    <property type="evidence" value="ECO:0007669"/>
    <property type="project" value="UniProtKB-KW"/>
</dbReference>
<organism evidence="4 5">
    <name type="scientific">Novosphingobium pentaromativorans US6-1</name>
    <dbReference type="NCBI Taxonomy" id="1088721"/>
    <lineage>
        <taxon>Bacteria</taxon>
        <taxon>Pseudomonadati</taxon>
        <taxon>Pseudomonadota</taxon>
        <taxon>Alphaproteobacteria</taxon>
        <taxon>Sphingomonadales</taxon>
        <taxon>Sphingomonadaceae</taxon>
        <taxon>Novosphingobium</taxon>
    </lineage>
</organism>
<dbReference type="PANTHER" id="PTHR11941:SF54">
    <property type="entry name" value="ENOYL-COA HYDRATASE, MITOCHONDRIAL"/>
    <property type="match status" value="1"/>
</dbReference>
<dbReference type="PANTHER" id="PTHR11941">
    <property type="entry name" value="ENOYL-COA HYDRATASE-RELATED"/>
    <property type="match status" value="1"/>
</dbReference>
<reference evidence="4 5" key="1">
    <citation type="journal article" date="2012" name="J. Bacteriol.">
        <title>Genome sequence of benzo(a)pyrene-degrading bacterium Novosphingobium pentaromativorans US6-1.</title>
        <authorList>
            <person name="Luo Y.R."/>
            <person name="Kang S.G."/>
            <person name="Kim S.J."/>
            <person name="Kim M.R."/>
            <person name="Li N."/>
            <person name="Lee J.H."/>
            <person name="Kwon K.K."/>
        </authorList>
    </citation>
    <scope>NUCLEOTIDE SEQUENCE [LARGE SCALE GENOMIC DNA]</scope>
    <source>
        <strain evidence="4 5">US6-1</strain>
    </source>
</reference>
<dbReference type="Proteomes" id="UP000004030">
    <property type="component" value="Unassembled WGS sequence"/>
</dbReference>
<dbReference type="SUPFAM" id="SSF52096">
    <property type="entry name" value="ClpP/crotonase"/>
    <property type="match status" value="1"/>
</dbReference>
<evidence type="ECO:0000256" key="2">
    <source>
        <dbReference type="ARBA" id="ARBA00023239"/>
    </source>
</evidence>
<dbReference type="STRING" id="1088721.JI59_07025"/>
<dbReference type="GO" id="GO:0006635">
    <property type="term" value="P:fatty acid beta-oxidation"/>
    <property type="evidence" value="ECO:0007669"/>
    <property type="project" value="TreeGrafter"/>
</dbReference>
<comment type="caution">
    <text evidence="4">The sequence shown here is derived from an EMBL/GenBank/DDBJ whole genome shotgun (WGS) entry which is preliminary data.</text>
</comment>
<evidence type="ECO:0000256" key="1">
    <source>
        <dbReference type="ARBA" id="ARBA00005254"/>
    </source>
</evidence>
<dbReference type="CDD" id="cd06558">
    <property type="entry name" value="crotonase-like"/>
    <property type="match status" value="1"/>
</dbReference>
<dbReference type="PROSITE" id="PS00166">
    <property type="entry name" value="ENOYL_COA_HYDRATASE"/>
    <property type="match status" value="1"/>
</dbReference>
<dbReference type="Pfam" id="PF00378">
    <property type="entry name" value="ECH_1"/>
    <property type="match status" value="1"/>
</dbReference>
<dbReference type="eggNOG" id="COG1024">
    <property type="taxonomic scope" value="Bacteria"/>
</dbReference>
<dbReference type="InterPro" id="IPR001753">
    <property type="entry name" value="Enoyl-CoA_hydra/iso"/>
</dbReference>
<evidence type="ECO:0000313" key="5">
    <source>
        <dbReference type="Proteomes" id="UP000004030"/>
    </source>
</evidence>
<dbReference type="Gene3D" id="3.90.226.10">
    <property type="entry name" value="2-enoyl-CoA Hydratase, Chain A, domain 1"/>
    <property type="match status" value="1"/>
</dbReference>
<name>G6EE38_9SPHN</name>
<accession>G6EE38</accession>